<reference evidence="1" key="1">
    <citation type="submission" date="2024-09" db="EMBL/GenBank/DDBJ databases">
        <title>Black Yeasts Isolated from many extreme environments.</title>
        <authorList>
            <person name="Coleine C."/>
            <person name="Stajich J.E."/>
            <person name="Selbmann L."/>
        </authorList>
    </citation>
    <scope>NUCLEOTIDE SEQUENCE</scope>
    <source>
        <strain evidence="1">CCFEE 5737</strain>
    </source>
</reference>
<organism evidence="1 2">
    <name type="scientific">Coniosporium uncinatum</name>
    <dbReference type="NCBI Taxonomy" id="93489"/>
    <lineage>
        <taxon>Eukaryota</taxon>
        <taxon>Fungi</taxon>
        <taxon>Dikarya</taxon>
        <taxon>Ascomycota</taxon>
        <taxon>Pezizomycotina</taxon>
        <taxon>Dothideomycetes</taxon>
        <taxon>Dothideomycetes incertae sedis</taxon>
        <taxon>Coniosporium</taxon>
    </lineage>
</organism>
<feature type="non-terminal residue" evidence="1">
    <location>
        <position position="1"/>
    </location>
</feature>
<comment type="caution">
    <text evidence="1">The sequence shown here is derived from an EMBL/GenBank/DDBJ whole genome shotgun (WGS) entry which is preliminary data.</text>
</comment>
<gene>
    <name evidence="1" type="ORF">LTS18_006423</name>
</gene>
<accession>A0ACC3DQR1</accession>
<protein>
    <submittedName>
        <fullName evidence="1">Uncharacterized protein</fullName>
    </submittedName>
</protein>
<dbReference type="EMBL" id="JAWDJW010001554">
    <property type="protein sequence ID" value="KAK3078869.1"/>
    <property type="molecule type" value="Genomic_DNA"/>
</dbReference>
<name>A0ACC3DQR1_9PEZI</name>
<dbReference type="Proteomes" id="UP001186974">
    <property type="component" value="Unassembled WGS sequence"/>
</dbReference>
<evidence type="ECO:0000313" key="1">
    <source>
        <dbReference type="EMBL" id="KAK3078869.1"/>
    </source>
</evidence>
<keyword evidence="2" id="KW-1185">Reference proteome</keyword>
<sequence length="392" mass="41380">PSPPAFTSQIGLIHHSPPCQTSFCNANPYYHLLSYHPQLSPISSSSGADLTASSHGNPTSSPSLRRRVLLIPISPISPSALPLARIACAISATRPVINITLAPTLPITGSQTTSVEFLHAADAASFTAYHTSVAPLVVGGARLDAKLVETPTFPLSREILAGIQNHGVTRHLIVDGLPRRDIRKLRSNTPSETQPPRRRNGLAGSIHANGHYAVGGDDDDDNIGQGRDASTVVGGSVKHPSTSFPTNPAAKTSSASCFPSDHGNADYRDDGRDDADGDDGDGDDNDHTTPPQPPITVLTPRFLAACKQMKELRTSFILEIYEDGEGRAHVVFENVGAAMWAGDNVVREFGYAAGVRIWFGRDGCGGGEDDGVAGRGFGDRGLERVDGGMLIA</sequence>
<proteinExistence type="predicted"/>
<evidence type="ECO:0000313" key="2">
    <source>
        <dbReference type="Proteomes" id="UP001186974"/>
    </source>
</evidence>